<evidence type="ECO:0000313" key="3">
    <source>
        <dbReference type="Proteomes" id="UP000036902"/>
    </source>
</evidence>
<feature type="transmembrane region" description="Helical" evidence="1">
    <location>
        <begin position="37"/>
        <end position="54"/>
    </location>
</feature>
<dbReference type="AlphaFoldDB" id="A0A127K394"/>
<evidence type="ECO:0000256" key="1">
    <source>
        <dbReference type="SAM" id="Phobius"/>
    </source>
</evidence>
<name>A0A127K394_9RHOO</name>
<protein>
    <submittedName>
        <fullName evidence="2">Uncharacterized protein</fullName>
    </submittedName>
</protein>
<gene>
    <name evidence="2" type="ORF">AC731_005475</name>
</gene>
<dbReference type="KEGG" id="thu:AC731_005475"/>
<dbReference type="EMBL" id="CP014646">
    <property type="protein sequence ID" value="AMO36432.1"/>
    <property type="molecule type" value="Genomic_DNA"/>
</dbReference>
<reference evidence="3" key="1">
    <citation type="submission" date="2016-03" db="EMBL/GenBank/DDBJ databases">
        <authorList>
            <person name="Ma C."/>
            <person name="Zhou S."/>
            <person name="Yang G."/>
        </authorList>
    </citation>
    <scope>NUCLEOTIDE SEQUENCE [LARGE SCALE GENOMIC DNA]</scope>
    <source>
        <strain evidence="3">SgZ-1</strain>
    </source>
</reference>
<feature type="transmembrane region" description="Helical" evidence="1">
    <location>
        <begin position="74"/>
        <end position="96"/>
    </location>
</feature>
<keyword evidence="3" id="KW-1185">Reference proteome</keyword>
<keyword evidence="1" id="KW-0812">Transmembrane</keyword>
<keyword evidence="1" id="KW-0472">Membrane</keyword>
<sequence>MLEKALNFLFWLTDLFVRKRRSSDPILDEKRARERRLVVSFVAFLGCVLFALWLDATTLSTSPMGPTDVRSAVSLAFAAGGALAFAWYIIETIGYWRFVRREGVR</sequence>
<accession>A0A127K394</accession>
<proteinExistence type="predicted"/>
<evidence type="ECO:0000313" key="2">
    <source>
        <dbReference type="EMBL" id="AMO36432.1"/>
    </source>
</evidence>
<dbReference type="Proteomes" id="UP000036902">
    <property type="component" value="Chromosome"/>
</dbReference>
<keyword evidence="1" id="KW-1133">Transmembrane helix</keyword>
<dbReference type="RefSeq" id="WP_048703846.1">
    <property type="nucleotide sequence ID" value="NZ_CP014646.1"/>
</dbReference>
<organism evidence="2 3">
    <name type="scientific">Thauera humireducens</name>
    <dbReference type="NCBI Taxonomy" id="1134435"/>
    <lineage>
        <taxon>Bacteria</taxon>
        <taxon>Pseudomonadati</taxon>
        <taxon>Pseudomonadota</taxon>
        <taxon>Betaproteobacteria</taxon>
        <taxon>Rhodocyclales</taxon>
        <taxon>Zoogloeaceae</taxon>
        <taxon>Thauera</taxon>
    </lineage>
</organism>